<evidence type="ECO:0000256" key="3">
    <source>
        <dbReference type="ARBA" id="ARBA00022475"/>
    </source>
</evidence>
<feature type="transmembrane region" description="Helical" evidence="7">
    <location>
        <begin position="7"/>
        <end position="33"/>
    </location>
</feature>
<dbReference type="GO" id="GO:0055085">
    <property type="term" value="P:transmembrane transport"/>
    <property type="evidence" value="ECO:0007669"/>
    <property type="project" value="InterPro"/>
</dbReference>
<name>A0A9D1CQE2_9FIRM</name>
<protein>
    <submittedName>
        <fullName evidence="9">Sugar ABC transporter permease</fullName>
    </submittedName>
</protein>
<evidence type="ECO:0000256" key="1">
    <source>
        <dbReference type="ARBA" id="ARBA00004651"/>
    </source>
</evidence>
<dbReference type="Proteomes" id="UP000886887">
    <property type="component" value="Unassembled WGS sequence"/>
</dbReference>
<dbReference type="GO" id="GO:0005886">
    <property type="term" value="C:plasma membrane"/>
    <property type="evidence" value="ECO:0007669"/>
    <property type="project" value="UniProtKB-SubCell"/>
</dbReference>
<gene>
    <name evidence="9" type="ORF">IAB73_05100</name>
</gene>
<comment type="caution">
    <text evidence="9">The sequence shown here is derived from an EMBL/GenBank/DDBJ whole genome shotgun (WGS) entry which is preliminary data.</text>
</comment>
<keyword evidence="5 7" id="KW-1133">Transmembrane helix</keyword>
<feature type="transmembrane region" description="Helical" evidence="7">
    <location>
        <begin position="67"/>
        <end position="88"/>
    </location>
</feature>
<feature type="transmembrane region" description="Helical" evidence="7">
    <location>
        <begin position="100"/>
        <end position="121"/>
    </location>
</feature>
<reference evidence="9" key="1">
    <citation type="submission" date="2020-10" db="EMBL/GenBank/DDBJ databases">
        <authorList>
            <person name="Gilroy R."/>
        </authorList>
    </citation>
    <scope>NUCLEOTIDE SEQUENCE</scope>
    <source>
        <strain evidence="9">ChiSxjej2B14-6234</strain>
    </source>
</reference>
<dbReference type="PANTHER" id="PTHR30193:SF37">
    <property type="entry name" value="INNER MEMBRANE ABC TRANSPORTER PERMEASE PROTEIN YCJO"/>
    <property type="match status" value="1"/>
</dbReference>
<dbReference type="Pfam" id="PF00528">
    <property type="entry name" value="BPD_transp_1"/>
    <property type="match status" value="1"/>
</dbReference>
<evidence type="ECO:0000256" key="6">
    <source>
        <dbReference type="ARBA" id="ARBA00023136"/>
    </source>
</evidence>
<evidence type="ECO:0000313" key="9">
    <source>
        <dbReference type="EMBL" id="HIQ71570.1"/>
    </source>
</evidence>
<dbReference type="EMBL" id="DVFJ01000014">
    <property type="protein sequence ID" value="HIQ71570.1"/>
    <property type="molecule type" value="Genomic_DNA"/>
</dbReference>
<evidence type="ECO:0000256" key="2">
    <source>
        <dbReference type="ARBA" id="ARBA00022448"/>
    </source>
</evidence>
<dbReference type="InterPro" id="IPR051393">
    <property type="entry name" value="ABC_transporter_permease"/>
</dbReference>
<accession>A0A9D1CQE2</accession>
<sequence>MFKQKRMLLVFLLPGMLGLLVFYVLPFFGGIYFSVTDGTRQNAFVGMANYLSVWQNQMFRLGLVNTLQLSLICAPLIFVSSFLLAGLLKGLGERSKGYRNVLLLPYLMPSAAMLILFLLLFDYGGPVNRALQALGMPRVLWKESDAMRVPVIALYVWKNLGFSVVIFSSALQAVPGALYEYAQLEGASRLRQEISITLPMISPTAFLVFVLAWINAFKIFKEVYFIGGSYPDMSCYTLQHFMNNMFQRLNYQYVTTAAYSFAVIVLALFGVLYAIEARRRVVM</sequence>
<evidence type="ECO:0000256" key="7">
    <source>
        <dbReference type="RuleBase" id="RU363032"/>
    </source>
</evidence>
<organism evidence="9 10">
    <name type="scientific">Candidatus Onthenecus intestinigallinarum</name>
    <dbReference type="NCBI Taxonomy" id="2840875"/>
    <lineage>
        <taxon>Bacteria</taxon>
        <taxon>Bacillati</taxon>
        <taxon>Bacillota</taxon>
        <taxon>Clostridia</taxon>
        <taxon>Eubacteriales</taxon>
        <taxon>Candidatus Onthenecus</taxon>
    </lineage>
</organism>
<keyword evidence="2 7" id="KW-0813">Transport</keyword>
<feature type="domain" description="ABC transmembrane type-1" evidence="8">
    <location>
        <begin position="63"/>
        <end position="272"/>
    </location>
</feature>
<keyword evidence="4 7" id="KW-0812">Transmembrane</keyword>
<dbReference type="AlphaFoldDB" id="A0A9D1CQE2"/>
<feature type="transmembrane region" description="Helical" evidence="7">
    <location>
        <begin position="251"/>
        <end position="275"/>
    </location>
</feature>
<feature type="transmembrane region" description="Helical" evidence="7">
    <location>
        <begin position="160"/>
        <end position="182"/>
    </location>
</feature>
<comment type="subcellular location">
    <subcellularLocation>
        <location evidence="1 7">Cell membrane</location>
        <topology evidence="1 7">Multi-pass membrane protein</topology>
    </subcellularLocation>
</comment>
<evidence type="ECO:0000256" key="4">
    <source>
        <dbReference type="ARBA" id="ARBA00022692"/>
    </source>
</evidence>
<proteinExistence type="inferred from homology"/>
<evidence type="ECO:0000259" key="8">
    <source>
        <dbReference type="PROSITE" id="PS50928"/>
    </source>
</evidence>
<comment type="similarity">
    <text evidence="7">Belongs to the binding-protein-dependent transport system permease family.</text>
</comment>
<dbReference type="Gene3D" id="1.10.3720.10">
    <property type="entry name" value="MetI-like"/>
    <property type="match status" value="1"/>
</dbReference>
<dbReference type="PROSITE" id="PS50928">
    <property type="entry name" value="ABC_TM1"/>
    <property type="match status" value="1"/>
</dbReference>
<dbReference type="InterPro" id="IPR000515">
    <property type="entry name" value="MetI-like"/>
</dbReference>
<feature type="transmembrane region" description="Helical" evidence="7">
    <location>
        <begin position="194"/>
        <end position="214"/>
    </location>
</feature>
<dbReference type="CDD" id="cd06261">
    <property type="entry name" value="TM_PBP2"/>
    <property type="match status" value="1"/>
</dbReference>
<keyword evidence="6 7" id="KW-0472">Membrane</keyword>
<evidence type="ECO:0000256" key="5">
    <source>
        <dbReference type="ARBA" id="ARBA00022989"/>
    </source>
</evidence>
<evidence type="ECO:0000313" key="10">
    <source>
        <dbReference type="Proteomes" id="UP000886887"/>
    </source>
</evidence>
<dbReference type="SUPFAM" id="SSF161098">
    <property type="entry name" value="MetI-like"/>
    <property type="match status" value="1"/>
</dbReference>
<dbReference type="PANTHER" id="PTHR30193">
    <property type="entry name" value="ABC TRANSPORTER PERMEASE PROTEIN"/>
    <property type="match status" value="1"/>
</dbReference>
<reference evidence="9" key="2">
    <citation type="journal article" date="2021" name="PeerJ">
        <title>Extensive microbial diversity within the chicken gut microbiome revealed by metagenomics and culture.</title>
        <authorList>
            <person name="Gilroy R."/>
            <person name="Ravi A."/>
            <person name="Getino M."/>
            <person name="Pursley I."/>
            <person name="Horton D.L."/>
            <person name="Alikhan N.F."/>
            <person name="Baker D."/>
            <person name="Gharbi K."/>
            <person name="Hall N."/>
            <person name="Watson M."/>
            <person name="Adriaenssens E.M."/>
            <person name="Foster-Nyarko E."/>
            <person name="Jarju S."/>
            <person name="Secka A."/>
            <person name="Antonio M."/>
            <person name="Oren A."/>
            <person name="Chaudhuri R.R."/>
            <person name="La Ragione R."/>
            <person name="Hildebrand F."/>
            <person name="Pallen M.J."/>
        </authorList>
    </citation>
    <scope>NUCLEOTIDE SEQUENCE</scope>
    <source>
        <strain evidence="9">ChiSxjej2B14-6234</strain>
    </source>
</reference>
<keyword evidence="3" id="KW-1003">Cell membrane</keyword>
<dbReference type="InterPro" id="IPR035906">
    <property type="entry name" value="MetI-like_sf"/>
</dbReference>